<feature type="signal peptide" evidence="7">
    <location>
        <begin position="1"/>
        <end position="20"/>
    </location>
</feature>
<keyword evidence="4" id="KW-0677">Repeat</keyword>
<evidence type="ECO:0000313" key="9">
    <source>
        <dbReference type="EMBL" id="KAI6656370.1"/>
    </source>
</evidence>
<dbReference type="InterPro" id="IPR049883">
    <property type="entry name" value="NOTCH1_EGF-like"/>
</dbReference>
<keyword evidence="3 7" id="KW-0732">Signal</keyword>
<gene>
    <name evidence="9" type="ORF">LOD99_1169</name>
</gene>
<dbReference type="InterPro" id="IPR009030">
    <property type="entry name" value="Growth_fac_rcpt_cys_sf"/>
</dbReference>
<dbReference type="SUPFAM" id="SSF57184">
    <property type="entry name" value="Growth factor receptor domain"/>
    <property type="match status" value="1"/>
</dbReference>
<dbReference type="Gene3D" id="2.10.25.10">
    <property type="entry name" value="Laminin"/>
    <property type="match status" value="1"/>
</dbReference>
<dbReference type="PROSITE" id="PS50026">
    <property type="entry name" value="EGF_3"/>
    <property type="match status" value="1"/>
</dbReference>
<evidence type="ECO:0000256" key="2">
    <source>
        <dbReference type="ARBA" id="ARBA00022536"/>
    </source>
</evidence>
<reference evidence="9 10" key="1">
    <citation type="journal article" date="2023" name="BMC Biol.">
        <title>The compact genome of the sponge Oopsacas minuta (Hexactinellida) is lacking key metazoan core genes.</title>
        <authorList>
            <person name="Santini S."/>
            <person name="Schenkelaars Q."/>
            <person name="Jourda C."/>
            <person name="Duchesne M."/>
            <person name="Belahbib H."/>
            <person name="Rocher C."/>
            <person name="Selva M."/>
            <person name="Riesgo A."/>
            <person name="Vervoort M."/>
            <person name="Leys S.P."/>
            <person name="Kodjabachian L."/>
            <person name="Le Bivic A."/>
            <person name="Borchiellini C."/>
            <person name="Claverie J.M."/>
            <person name="Renard E."/>
        </authorList>
    </citation>
    <scope>NUCLEOTIDE SEQUENCE [LARGE SCALE GENOMIC DNA]</scope>
    <source>
        <strain evidence="9">SPO-2</strain>
    </source>
</reference>
<feature type="chain" id="PRO_5044000858" evidence="7">
    <location>
        <begin position="21"/>
        <end position="267"/>
    </location>
</feature>
<evidence type="ECO:0000256" key="7">
    <source>
        <dbReference type="SAM" id="SignalP"/>
    </source>
</evidence>
<dbReference type="SUPFAM" id="SSF57196">
    <property type="entry name" value="EGF/Laminin"/>
    <property type="match status" value="1"/>
</dbReference>
<evidence type="ECO:0000313" key="10">
    <source>
        <dbReference type="Proteomes" id="UP001165289"/>
    </source>
</evidence>
<comment type="caution">
    <text evidence="9">The sequence shown here is derived from an EMBL/GenBank/DDBJ whole genome shotgun (WGS) entry which is preliminary data.</text>
</comment>
<dbReference type="InterPro" id="IPR018097">
    <property type="entry name" value="EGF_Ca-bd_CS"/>
</dbReference>
<dbReference type="FunFam" id="2.10.25.10:FF:000038">
    <property type="entry name" value="Fibrillin 2"/>
    <property type="match status" value="1"/>
</dbReference>
<sequence length="267" mass="29738">MFSPYLAIFIFIHFVIYLDARTQCDDCRNLVADFHRGVDGTKDGGFLGGDVFWEELNLKNYAKSELRFIEILEKVCENGKFGCLKILEKHEDDLLEWWEGDRKVELFEWFCVGKVAQCCPEGTYGPECLPCLKWHDKICSGYGKCVGSGTRGGDGSCHCDTGYRHDNCTLCSHGYYKMNIDDNFSCVKCDTKCNGCDGPGASGCVACSSGFRMADGKCEDIDECDTNEICLENEVCSNTDGSYSCECIPGYQRGGKECVEDSAKEDL</sequence>
<dbReference type="AlphaFoldDB" id="A0AAV7K5L5"/>
<dbReference type="GO" id="GO:0005509">
    <property type="term" value="F:calcium ion binding"/>
    <property type="evidence" value="ECO:0007669"/>
    <property type="project" value="InterPro"/>
</dbReference>
<proteinExistence type="inferred from homology"/>
<keyword evidence="10" id="KW-1185">Reference proteome</keyword>
<dbReference type="CDD" id="cd00064">
    <property type="entry name" value="FU"/>
    <property type="match status" value="1"/>
</dbReference>
<evidence type="ECO:0000259" key="8">
    <source>
        <dbReference type="PROSITE" id="PS50026"/>
    </source>
</evidence>
<dbReference type="CDD" id="cd00054">
    <property type="entry name" value="EGF_CA"/>
    <property type="match status" value="1"/>
</dbReference>
<dbReference type="Pfam" id="PF07645">
    <property type="entry name" value="EGF_CA"/>
    <property type="match status" value="1"/>
</dbReference>
<dbReference type="PROSITE" id="PS01187">
    <property type="entry name" value="EGF_CA"/>
    <property type="match status" value="1"/>
</dbReference>
<comment type="caution">
    <text evidence="6">Lacks conserved residue(s) required for the propagation of feature annotation.</text>
</comment>
<organism evidence="9 10">
    <name type="scientific">Oopsacas minuta</name>
    <dbReference type="NCBI Taxonomy" id="111878"/>
    <lineage>
        <taxon>Eukaryota</taxon>
        <taxon>Metazoa</taxon>
        <taxon>Porifera</taxon>
        <taxon>Hexactinellida</taxon>
        <taxon>Hexasterophora</taxon>
        <taxon>Lyssacinosida</taxon>
        <taxon>Leucopsacidae</taxon>
        <taxon>Oopsacas</taxon>
    </lineage>
</organism>
<dbReference type="PROSITE" id="PS01186">
    <property type="entry name" value="EGF_2"/>
    <property type="match status" value="1"/>
</dbReference>
<name>A0AAV7K5L5_9METZ</name>
<feature type="domain" description="EGF-like" evidence="8">
    <location>
        <begin position="220"/>
        <end position="259"/>
    </location>
</feature>
<dbReference type="InterPro" id="IPR000152">
    <property type="entry name" value="EGF-type_Asp/Asn_hydroxyl_site"/>
</dbReference>
<evidence type="ECO:0000256" key="3">
    <source>
        <dbReference type="ARBA" id="ARBA00022729"/>
    </source>
</evidence>
<dbReference type="Proteomes" id="UP001165289">
    <property type="component" value="Unassembled WGS sequence"/>
</dbReference>
<dbReference type="EMBL" id="JAKMXF010000144">
    <property type="protein sequence ID" value="KAI6656370.1"/>
    <property type="molecule type" value="Genomic_DNA"/>
</dbReference>
<comment type="similarity">
    <text evidence="1">Belongs to the CRELD family.</text>
</comment>
<protein>
    <submittedName>
        <fullName evidence="9">Cysteine-rich with EGF-like domain protein 2 isoform X3</fullName>
    </submittedName>
</protein>
<evidence type="ECO:0000256" key="6">
    <source>
        <dbReference type="PROSITE-ProRule" id="PRU00076"/>
    </source>
</evidence>
<dbReference type="InterPro" id="IPR001881">
    <property type="entry name" value="EGF-like_Ca-bd_dom"/>
</dbReference>
<keyword evidence="5" id="KW-1015">Disulfide bond</keyword>
<dbReference type="SMART" id="SM00181">
    <property type="entry name" value="EGF"/>
    <property type="match status" value="2"/>
</dbReference>
<evidence type="ECO:0000256" key="1">
    <source>
        <dbReference type="ARBA" id="ARBA00005897"/>
    </source>
</evidence>
<dbReference type="PROSITE" id="PS00010">
    <property type="entry name" value="ASX_HYDROXYL"/>
    <property type="match status" value="1"/>
</dbReference>
<dbReference type="InterPro" id="IPR000742">
    <property type="entry name" value="EGF"/>
</dbReference>
<dbReference type="SMART" id="SM00179">
    <property type="entry name" value="EGF_CA"/>
    <property type="match status" value="1"/>
</dbReference>
<accession>A0AAV7K5L5</accession>
<evidence type="ECO:0000256" key="4">
    <source>
        <dbReference type="ARBA" id="ARBA00022737"/>
    </source>
</evidence>
<dbReference type="InterPro" id="IPR006212">
    <property type="entry name" value="Furin_repeat"/>
</dbReference>
<evidence type="ECO:0000256" key="5">
    <source>
        <dbReference type="ARBA" id="ARBA00023157"/>
    </source>
</evidence>
<keyword evidence="2 6" id="KW-0245">EGF-like domain</keyword>
<dbReference type="SMART" id="SM00261">
    <property type="entry name" value="FU"/>
    <property type="match status" value="1"/>
</dbReference>